<keyword evidence="1" id="KW-0732">Signal</keyword>
<organism evidence="2 3">
    <name type="scientific">Paramesorhizobium deserti</name>
    <dbReference type="NCBI Taxonomy" id="1494590"/>
    <lineage>
        <taxon>Bacteria</taxon>
        <taxon>Pseudomonadati</taxon>
        <taxon>Pseudomonadota</taxon>
        <taxon>Alphaproteobacteria</taxon>
        <taxon>Hyphomicrobiales</taxon>
        <taxon>Phyllobacteriaceae</taxon>
        <taxon>Paramesorhizobium</taxon>
    </lineage>
</organism>
<keyword evidence="3" id="KW-1185">Reference proteome</keyword>
<protein>
    <recommendedName>
        <fullName evidence="4">VirK protein</fullName>
    </recommendedName>
</protein>
<proteinExistence type="predicted"/>
<feature type="chain" id="PRO_5007465325" description="VirK protein" evidence="1">
    <location>
        <begin position="29"/>
        <end position="158"/>
    </location>
</feature>
<evidence type="ECO:0000313" key="2">
    <source>
        <dbReference type="EMBL" id="KXF76969.1"/>
    </source>
</evidence>
<dbReference type="EMBL" id="LNTU01000023">
    <property type="protein sequence ID" value="KXF76969.1"/>
    <property type="molecule type" value="Genomic_DNA"/>
</dbReference>
<dbReference type="AlphaFoldDB" id="A0A135HUW6"/>
<reference evidence="2 3" key="1">
    <citation type="submission" date="2015-11" db="EMBL/GenBank/DDBJ databases">
        <title>Draft genome sequence of Paramesorhizobium deserti A-3-E, a strain highly resistant to diverse beta-lactam antibiotics.</title>
        <authorList>
            <person name="Lv R."/>
            <person name="Yang X."/>
            <person name="Fang N."/>
            <person name="Guo J."/>
            <person name="Luo X."/>
            <person name="Peng F."/>
            <person name="Yang R."/>
            <person name="Cui Y."/>
            <person name="Fang C."/>
            <person name="Song Y."/>
        </authorList>
    </citation>
    <scope>NUCLEOTIDE SEQUENCE [LARGE SCALE GENOMIC DNA]</scope>
    <source>
        <strain evidence="2 3">A-3-E</strain>
    </source>
</reference>
<dbReference type="InterPro" id="IPR010694">
    <property type="entry name" value="Uncharacterised_VirK"/>
</dbReference>
<dbReference type="Proteomes" id="UP000070107">
    <property type="component" value="Unassembled WGS sequence"/>
</dbReference>
<dbReference type="Pfam" id="PF06903">
    <property type="entry name" value="VirK"/>
    <property type="match status" value="1"/>
</dbReference>
<name>A0A135HUW6_9HYPH</name>
<accession>A0A135HUW6</accession>
<evidence type="ECO:0000313" key="3">
    <source>
        <dbReference type="Proteomes" id="UP000070107"/>
    </source>
</evidence>
<evidence type="ECO:0008006" key="4">
    <source>
        <dbReference type="Google" id="ProtNLM"/>
    </source>
</evidence>
<evidence type="ECO:0000256" key="1">
    <source>
        <dbReference type="SAM" id="SignalP"/>
    </source>
</evidence>
<gene>
    <name evidence="2" type="ORF">ATN84_13330</name>
</gene>
<sequence length="158" mass="17579">MHRIFIMHYFKPFLAALFLTSGMTQAPAASQFEQLRDRLLAGHPTMSIVDLNQCKQQAGKTTGAAKPIGGLLIRNFMITPAPNPKIAYANQHLTVMADGLPILELIQYRIMPDDRAIITAHRLSPENYKPLSDPRVFECPLGTGLHFEPETGVIPMIK</sequence>
<comment type="caution">
    <text evidence="2">The sequence shown here is derived from an EMBL/GenBank/DDBJ whole genome shotgun (WGS) entry which is preliminary data.</text>
</comment>
<feature type="signal peptide" evidence="1">
    <location>
        <begin position="1"/>
        <end position="28"/>
    </location>
</feature>